<dbReference type="SUPFAM" id="SSF69593">
    <property type="entry name" value="Glycerol-3-phosphate (1)-acyltransferase"/>
    <property type="match status" value="1"/>
</dbReference>
<dbReference type="RefSeq" id="WP_242649701.1">
    <property type="nucleotide sequence ID" value="NZ_FOZM01000001.1"/>
</dbReference>
<dbReference type="Proteomes" id="UP000198926">
    <property type="component" value="Unassembled WGS sequence"/>
</dbReference>
<evidence type="ECO:0000256" key="5">
    <source>
        <dbReference type="ARBA" id="ARBA00048427"/>
    </source>
</evidence>
<keyword evidence="6" id="KW-0812">Transmembrane</keyword>
<dbReference type="EMBL" id="FOZM01000001">
    <property type="protein sequence ID" value="SFR99139.1"/>
    <property type="molecule type" value="Genomic_DNA"/>
</dbReference>
<proteinExistence type="predicted"/>
<dbReference type="GO" id="GO:0004366">
    <property type="term" value="F:glycerol-3-phosphate O-acyltransferase activity"/>
    <property type="evidence" value="ECO:0007669"/>
    <property type="project" value="UniProtKB-EC"/>
</dbReference>
<dbReference type="InterPro" id="IPR045520">
    <property type="entry name" value="GPAT/DHAPAT_C"/>
</dbReference>
<dbReference type="AlphaFoldDB" id="A0A1I6L6Q1"/>
<reference evidence="8 9" key="1">
    <citation type="submission" date="2016-10" db="EMBL/GenBank/DDBJ databases">
        <authorList>
            <person name="de Groot N.N."/>
        </authorList>
    </citation>
    <scope>NUCLEOTIDE SEQUENCE [LARGE SCALE GENOMIC DNA]</scope>
    <source>
        <strain evidence="8 9">DSM 29433</strain>
    </source>
</reference>
<dbReference type="Pfam" id="PF19277">
    <property type="entry name" value="GPAT_C"/>
    <property type="match status" value="1"/>
</dbReference>
<dbReference type="GO" id="GO:0016024">
    <property type="term" value="P:CDP-diacylglycerol biosynthetic process"/>
    <property type="evidence" value="ECO:0007669"/>
    <property type="project" value="UniProtKB-UniPathway"/>
</dbReference>
<feature type="domain" description="Phospholipid/glycerol acyltransferase" evidence="7">
    <location>
        <begin position="166"/>
        <end position="289"/>
    </location>
</feature>
<keyword evidence="9" id="KW-1185">Reference proteome</keyword>
<evidence type="ECO:0000256" key="3">
    <source>
        <dbReference type="ARBA" id="ARBA00013113"/>
    </source>
</evidence>
<sequence length="480" mass="54686">MAGFTFRRFGVTFSFMTQTVSLPLWAFILIILFAAVTFASHFLFPSVRWFFRKRAERVIARLNERLQRPIEPFKLARRYDMIQRLIYDPVVTEAIVEHARKEGIPENVAFEKARRYAREIVPSFSATAYFTIGTRLARWLSKSLYRIKLGSFDRKRLNEIDPDATVVFVMNHRSNMDYVLVTYLAARAGALSYAVGEWARVWPLAPLIRMMGAYFIRRKSRGNLYRKVLARYVQMATRGGVSQAVFPEGGLSLNGFLAPPRMGLLNYIVEDFDAERREVIFVPVAINYDRVLEDSILIAADQSGTRRFRPSWGSVVKKVLRHLWLRVTRRFRGFGTASVSFGEPLELSKFHAKIDEDLTEAIAKALMQRIADVTPVLGVPIVARNILKSSPIARDDLINCVAQELEELTKRRLPCPRRKPDELVNDALSRLRGRQLIIEDDSAISPTDRGQAVLAFYANSIAHHFDAPAAKLSEISAVAE</sequence>
<evidence type="ECO:0000256" key="4">
    <source>
        <dbReference type="ARBA" id="ARBA00013432"/>
    </source>
</evidence>
<evidence type="ECO:0000313" key="8">
    <source>
        <dbReference type="EMBL" id="SFR99139.1"/>
    </source>
</evidence>
<dbReference type="GO" id="GO:0012505">
    <property type="term" value="C:endomembrane system"/>
    <property type="evidence" value="ECO:0007669"/>
    <property type="project" value="UniProtKB-SubCell"/>
</dbReference>
<evidence type="ECO:0000256" key="6">
    <source>
        <dbReference type="SAM" id="Phobius"/>
    </source>
</evidence>
<keyword evidence="8" id="KW-0012">Acyltransferase</keyword>
<dbReference type="SMART" id="SM00563">
    <property type="entry name" value="PlsC"/>
    <property type="match status" value="1"/>
</dbReference>
<comment type="catalytic activity">
    <reaction evidence="5">
        <text>sn-glycerol 3-phosphate + an acyl-CoA = a 1-acyl-sn-glycero-3-phosphate + CoA</text>
        <dbReference type="Rhea" id="RHEA:15325"/>
        <dbReference type="ChEBI" id="CHEBI:57287"/>
        <dbReference type="ChEBI" id="CHEBI:57597"/>
        <dbReference type="ChEBI" id="CHEBI:57970"/>
        <dbReference type="ChEBI" id="CHEBI:58342"/>
        <dbReference type="EC" id="2.3.1.15"/>
    </reaction>
</comment>
<accession>A0A1I6L6Q1</accession>
<gene>
    <name evidence="8" type="ORF">SAMN05444714_0245</name>
</gene>
<dbReference type="PANTHER" id="PTHR12563:SF17">
    <property type="entry name" value="DIHYDROXYACETONE PHOSPHATE ACYLTRANSFERASE"/>
    <property type="match status" value="1"/>
</dbReference>
<dbReference type="STRING" id="1123755.SAMN05444714_0245"/>
<dbReference type="InterPro" id="IPR022284">
    <property type="entry name" value="GPAT/DHAPAT"/>
</dbReference>
<keyword evidence="6" id="KW-0472">Membrane</keyword>
<keyword evidence="8" id="KW-0808">Transferase</keyword>
<evidence type="ECO:0000256" key="2">
    <source>
        <dbReference type="ARBA" id="ARBA00004765"/>
    </source>
</evidence>
<name>A0A1I6L6Q1_9RHOB</name>
<comment type="pathway">
    <text evidence="2">Phospholipid metabolism; CDP-diacylglycerol biosynthesis; CDP-diacylglycerol from sn-glycerol 3-phosphate: step 1/3.</text>
</comment>
<dbReference type="PANTHER" id="PTHR12563">
    <property type="entry name" value="GLYCEROL-3-PHOSPHATE ACYLTRANSFERASE"/>
    <property type="match status" value="1"/>
</dbReference>
<dbReference type="InterPro" id="IPR002123">
    <property type="entry name" value="Plipid/glycerol_acylTrfase"/>
</dbReference>
<evidence type="ECO:0000313" key="9">
    <source>
        <dbReference type="Proteomes" id="UP000198926"/>
    </source>
</evidence>
<protein>
    <recommendedName>
        <fullName evidence="4">Glycerol-3-phosphate acyltransferase</fullName>
        <ecNumber evidence="3">2.3.1.15</ecNumber>
    </recommendedName>
</protein>
<dbReference type="UniPathway" id="UPA00557">
    <property type="reaction ID" value="UER00612"/>
</dbReference>
<evidence type="ECO:0000256" key="1">
    <source>
        <dbReference type="ARBA" id="ARBA00004184"/>
    </source>
</evidence>
<dbReference type="EC" id="2.3.1.15" evidence="3"/>
<dbReference type="Pfam" id="PF01553">
    <property type="entry name" value="Acyltransferase"/>
    <property type="match status" value="1"/>
</dbReference>
<feature type="transmembrane region" description="Helical" evidence="6">
    <location>
        <begin position="24"/>
        <end position="44"/>
    </location>
</feature>
<keyword evidence="6" id="KW-1133">Transmembrane helix</keyword>
<evidence type="ECO:0000259" key="7">
    <source>
        <dbReference type="SMART" id="SM00563"/>
    </source>
</evidence>
<organism evidence="8 9">
    <name type="scientific">Yoonia litorea</name>
    <dbReference type="NCBI Taxonomy" id="1123755"/>
    <lineage>
        <taxon>Bacteria</taxon>
        <taxon>Pseudomonadati</taxon>
        <taxon>Pseudomonadota</taxon>
        <taxon>Alphaproteobacteria</taxon>
        <taxon>Rhodobacterales</taxon>
        <taxon>Paracoccaceae</taxon>
        <taxon>Yoonia</taxon>
    </lineage>
</organism>
<comment type="subcellular location">
    <subcellularLocation>
        <location evidence="1">Endomembrane system</location>
        <topology evidence="1">Peripheral membrane protein</topology>
    </subcellularLocation>
</comment>